<feature type="domain" description="Reverse transcriptase Ty1/copia-type" evidence="3">
    <location>
        <begin position="295"/>
        <end position="430"/>
    </location>
</feature>
<evidence type="ECO:0000259" key="3">
    <source>
        <dbReference type="Pfam" id="PF07727"/>
    </source>
</evidence>
<dbReference type="PANTHER" id="PTHR42648:SF22">
    <property type="entry name" value="REVERSE TRANSCRIPTASE TY1_COPIA-TYPE DOMAIN-CONTAINING PROTEIN"/>
    <property type="match status" value="1"/>
</dbReference>
<dbReference type="PANTHER" id="PTHR42648">
    <property type="entry name" value="TRANSPOSASE, PUTATIVE-RELATED"/>
    <property type="match status" value="1"/>
</dbReference>
<dbReference type="CDD" id="cd09272">
    <property type="entry name" value="RNase_HI_RT_Ty1"/>
    <property type="match status" value="1"/>
</dbReference>
<reference evidence="5" key="2">
    <citation type="submission" date="2019-10" db="EMBL/GenBank/DDBJ databases">
        <title>A de novo genome assembly of a pear dwarfing rootstock.</title>
        <authorList>
            <person name="Wang F."/>
            <person name="Wang J."/>
            <person name="Li S."/>
            <person name="Zhang Y."/>
            <person name="Fang M."/>
            <person name="Ma L."/>
            <person name="Zhao Y."/>
            <person name="Jiang S."/>
        </authorList>
    </citation>
    <scope>NUCLEOTIDE SEQUENCE [LARGE SCALE GENOMIC DNA]</scope>
</reference>
<organism evidence="4 5">
    <name type="scientific">Pyrus ussuriensis x Pyrus communis</name>
    <dbReference type="NCBI Taxonomy" id="2448454"/>
    <lineage>
        <taxon>Eukaryota</taxon>
        <taxon>Viridiplantae</taxon>
        <taxon>Streptophyta</taxon>
        <taxon>Embryophyta</taxon>
        <taxon>Tracheophyta</taxon>
        <taxon>Spermatophyta</taxon>
        <taxon>Magnoliopsida</taxon>
        <taxon>eudicotyledons</taxon>
        <taxon>Gunneridae</taxon>
        <taxon>Pentapetalae</taxon>
        <taxon>rosids</taxon>
        <taxon>fabids</taxon>
        <taxon>Rosales</taxon>
        <taxon>Rosaceae</taxon>
        <taxon>Amygdaloideae</taxon>
        <taxon>Maleae</taxon>
        <taxon>Pyrus</taxon>
    </lineage>
</organism>
<reference evidence="4 5" key="1">
    <citation type="submission" date="2019-09" db="EMBL/GenBank/DDBJ databases">
        <authorList>
            <person name="Ou C."/>
        </authorList>
    </citation>
    <scope>NUCLEOTIDE SEQUENCE [LARGE SCALE GENOMIC DNA]</scope>
    <source>
        <strain evidence="4">S2</strain>
        <tissue evidence="4">Leaf</tissue>
    </source>
</reference>
<reference evidence="4 5" key="3">
    <citation type="submission" date="2019-11" db="EMBL/GenBank/DDBJ databases">
        <title>A de novo genome assembly of a pear dwarfing rootstock.</title>
        <authorList>
            <person name="Wang F."/>
            <person name="Wang J."/>
            <person name="Li S."/>
            <person name="Zhang Y."/>
            <person name="Fang M."/>
            <person name="Ma L."/>
            <person name="Zhao Y."/>
            <person name="Jiang S."/>
        </authorList>
    </citation>
    <scope>NUCLEOTIDE SEQUENCE [LARGE SCALE GENOMIC DNA]</scope>
    <source>
        <strain evidence="4">S2</strain>
        <tissue evidence="4">Leaf</tissue>
    </source>
</reference>
<keyword evidence="1" id="KW-0479">Metal-binding</keyword>
<protein>
    <recommendedName>
        <fullName evidence="3">Reverse transcriptase Ty1/copia-type domain-containing protein</fullName>
    </recommendedName>
</protein>
<proteinExistence type="predicted"/>
<dbReference type="SUPFAM" id="SSF56672">
    <property type="entry name" value="DNA/RNA polymerases"/>
    <property type="match status" value="1"/>
</dbReference>
<dbReference type="GO" id="GO:0016787">
    <property type="term" value="F:hydrolase activity"/>
    <property type="evidence" value="ECO:0007669"/>
    <property type="project" value="UniProtKB-KW"/>
</dbReference>
<dbReference type="InterPro" id="IPR039537">
    <property type="entry name" value="Retrotran_Ty1/copia-like"/>
</dbReference>
<dbReference type="SUPFAM" id="SSF53098">
    <property type="entry name" value="Ribonuclease H-like"/>
    <property type="match status" value="1"/>
</dbReference>
<dbReference type="GO" id="GO:0003676">
    <property type="term" value="F:nucleic acid binding"/>
    <property type="evidence" value="ECO:0007669"/>
    <property type="project" value="InterPro"/>
</dbReference>
<dbReference type="InterPro" id="IPR036397">
    <property type="entry name" value="RNaseH_sf"/>
</dbReference>
<gene>
    <name evidence="4" type="ORF">D8674_014038</name>
</gene>
<name>A0A5N5GRF2_9ROSA</name>
<keyword evidence="5" id="KW-1185">Reference proteome</keyword>
<dbReference type="Pfam" id="PF07727">
    <property type="entry name" value="RVT_2"/>
    <property type="match status" value="1"/>
</dbReference>
<comment type="caution">
    <text evidence="4">The sequence shown here is derived from an EMBL/GenBank/DDBJ whole genome shotgun (WGS) entry which is preliminary data.</text>
</comment>
<dbReference type="OrthoDB" id="128382at2759"/>
<dbReference type="Gene3D" id="3.30.420.10">
    <property type="entry name" value="Ribonuclease H-like superfamily/Ribonuclease H"/>
    <property type="match status" value="1"/>
</dbReference>
<dbReference type="EMBL" id="SMOL01000401">
    <property type="protein sequence ID" value="KAB2618169.1"/>
    <property type="molecule type" value="Genomic_DNA"/>
</dbReference>
<dbReference type="InterPro" id="IPR043502">
    <property type="entry name" value="DNA/RNA_pol_sf"/>
</dbReference>
<dbReference type="GO" id="GO:0046872">
    <property type="term" value="F:metal ion binding"/>
    <property type="evidence" value="ECO:0007669"/>
    <property type="project" value="UniProtKB-KW"/>
</dbReference>
<evidence type="ECO:0000256" key="1">
    <source>
        <dbReference type="ARBA" id="ARBA00022723"/>
    </source>
</evidence>
<dbReference type="Proteomes" id="UP000327157">
    <property type="component" value="Chromosome 15"/>
</dbReference>
<evidence type="ECO:0000313" key="4">
    <source>
        <dbReference type="EMBL" id="KAB2618169.1"/>
    </source>
</evidence>
<dbReference type="InterPro" id="IPR012337">
    <property type="entry name" value="RNaseH-like_sf"/>
</dbReference>
<keyword evidence="2" id="KW-0378">Hydrolase</keyword>
<dbReference type="AlphaFoldDB" id="A0A5N5GRF2"/>
<evidence type="ECO:0000313" key="5">
    <source>
        <dbReference type="Proteomes" id="UP000327157"/>
    </source>
</evidence>
<dbReference type="InterPro" id="IPR013103">
    <property type="entry name" value="RVT_2"/>
</dbReference>
<accession>A0A5N5GRF2</accession>
<sequence>MFPSFCLLQDIQTQEIIRRGTKRIGLYYVDDVAQGRVHQVQGLDNGKLKFIQLWHRRLVHASFASYSPSLHKRTITFELIHSDVWGPSAVTTQHGVRWFITFVDDCIRMTWLYLMKNKSDVGDIFKAFYHMVYTQYSFSVKVLRIDNGGEDYGWFNIMPTISVNSSNGLLDQIGPDVTNQTGPDKANCDCPDRRVDHGRRNGSGPCDAYPSKPHVVTNKNNDGSHADDAICNPNYDVVAVVYPSVTTNPSGPNRNYGVGPSGPSRVITAPNLSNSSIELKDNNKLPHTPTDIPKKELYMDIPPSYGAANSSGKVCRLRKTLYGPKQSPIAWFGRFTQTMKKYGYRQRSVDHTFFIKHKDGKVTLVIIYVDDMIVTGDDTMEIERLQGHLSSKFEMKDLGGLKYFLGIEVAKSQEGIYLSKRKYVLDLLSETGFKPKGFMMLYCDNQVAREIANNAMQHDRTKHVAVNKHFIKEKLDVKLVDISFVKTKKQLADILTHVVSAIRFQDSLDKLGLCDICAPT</sequence>
<evidence type="ECO:0000256" key="2">
    <source>
        <dbReference type="ARBA" id="ARBA00022801"/>
    </source>
</evidence>